<gene>
    <name evidence="2" type="ORF">FrCorBMG51_11385</name>
</gene>
<keyword evidence="3" id="KW-1185">Reference proteome</keyword>
<proteinExistence type="predicted"/>
<comment type="caution">
    <text evidence="2">The sequence shown here is derived from an EMBL/GenBank/DDBJ whole genome shotgun (WGS) entry which is preliminary data.</text>
</comment>
<dbReference type="InterPro" id="IPR018488">
    <property type="entry name" value="cNMP-bd_CS"/>
</dbReference>
<dbReference type="CDD" id="cd00038">
    <property type="entry name" value="CAP_ED"/>
    <property type="match status" value="1"/>
</dbReference>
<reference evidence="2 3" key="1">
    <citation type="submission" date="2014-12" db="EMBL/GenBank/DDBJ databases">
        <title>Frankia sp. BMG5.1 draft genome.</title>
        <authorList>
            <person name="Gtari M."/>
            <person name="Ghodhbane-Gtari F."/>
            <person name="Nouioui I."/>
            <person name="Ktari A."/>
            <person name="Hezbri K."/>
            <person name="Mimouni W."/>
            <person name="Sbissi I."/>
            <person name="Ayari A."/>
            <person name="Yamanaka T."/>
            <person name="Normand P."/>
            <person name="Tisa L.S."/>
            <person name="Boudabous A."/>
        </authorList>
    </citation>
    <scope>NUCLEOTIDE SEQUENCE [LARGE SCALE GENOMIC DNA]</scope>
    <source>
        <strain evidence="2 3">BMG5.1</strain>
    </source>
</reference>
<dbReference type="SUPFAM" id="SSF51206">
    <property type="entry name" value="cAMP-binding domain-like"/>
    <property type="match status" value="1"/>
</dbReference>
<evidence type="ECO:0000259" key="1">
    <source>
        <dbReference type="PROSITE" id="PS50042"/>
    </source>
</evidence>
<evidence type="ECO:0000313" key="2">
    <source>
        <dbReference type="EMBL" id="KLL11368.1"/>
    </source>
</evidence>
<dbReference type="Proteomes" id="UP000035425">
    <property type="component" value="Unassembled WGS sequence"/>
</dbReference>
<dbReference type="Pfam" id="PF00027">
    <property type="entry name" value="cNMP_binding"/>
    <property type="match status" value="1"/>
</dbReference>
<name>A0ABR5F3V8_9ACTN</name>
<protein>
    <recommendedName>
        <fullName evidence="1">Cyclic nucleotide-binding domain-containing protein</fullName>
    </recommendedName>
</protein>
<dbReference type="EMBL" id="JWIO01000015">
    <property type="protein sequence ID" value="KLL11368.1"/>
    <property type="molecule type" value="Genomic_DNA"/>
</dbReference>
<accession>A0ABR5F3V8</accession>
<sequence>MLHGSVADVVMLIERGLVKVAIAADDGRTTVLAYRGAGEVIGEMGVVGRGPRTATVVAGDRVRVRVIPASVFLSEVRNRPELAAGIMSAWLPGCVTRTGNVFSDR</sequence>
<dbReference type="InterPro" id="IPR000595">
    <property type="entry name" value="cNMP-bd_dom"/>
</dbReference>
<dbReference type="InterPro" id="IPR014710">
    <property type="entry name" value="RmlC-like_jellyroll"/>
</dbReference>
<feature type="domain" description="Cyclic nucleotide-binding" evidence="1">
    <location>
        <begin position="1"/>
        <end position="72"/>
    </location>
</feature>
<dbReference type="PROSITE" id="PS50042">
    <property type="entry name" value="CNMP_BINDING_3"/>
    <property type="match status" value="1"/>
</dbReference>
<organism evidence="2 3">
    <name type="scientific">Protofrankia coriariae</name>
    <dbReference type="NCBI Taxonomy" id="1562887"/>
    <lineage>
        <taxon>Bacteria</taxon>
        <taxon>Bacillati</taxon>
        <taxon>Actinomycetota</taxon>
        <taxon>Actinomycetes</taxon>
        <taxon>Frankiales</taxon>
        <taxon>Frankiaceae</taxon>
        <taxon>Protofrankia</taxon>
    </lineage>
</organism>
<dbReference type="PROSITE" id="PS00889">
    <property type="entry name" value="CNMP_BINDING_2"/>
    <property type="match status" value="1"/>
</dbReference>
<evidence type="ECO:0000313" key="3">
    <source>
        <dbReference type="Proteomes" id="UP000035425"/>
    </source>
</evidence>
<dbReference type="InterPro" id="IPR018490">
    <property type="entry name" value="cNMP-bd_dom_sf"/>
</dbReference>
<dbReference type="Gene3D" id="2.60.120.10">
    <property type="entry name" value="Jelly Rolls"/>
    <property type="match status" value="1"/>
</dbReference>